<proteinExistence type="predicted"/>
<feature type="signal peptide" evidence="1">
    <location>
        <begin position="1"/>
        <end position="20"/>
    </location>
</feature>
<evidence type="ECO:0000313" key="3">
    <source>
        <dbReference type="Proteomes" id="UP000837803"/>
    </source>
</evidence>
<evidence type="ECO:0008006" key="4">
    <source>
        <dbReference type="Google" id="ProtNLM"/>
    </source>
</evidence>
<evidence type="ECO:0000256" key="1">
    <source>
        <dbReference type="SAM" id="SignalP"/>
    </source>
</evidence>
<dbReference type="PROSITE" id="PS51257">
    <property type="entry name" value="PROKAR_LIPOPROTEIN"/>
    <property type="match status" value="1"/>
</dbReference>
<protein>
    <recommendedName>
        <fullName evidence="4">DUF4920 domain-containing protein</fullName>
    </recommendedName>
</protein>
<dbReference type="InterPro" id="IPR032577">
    <property type="entry name" value="DUF4920"/>
</dbReference>
<feature type="chain" id="PRO_5047160016" description="DUF4920 domain-containing protein" evidence="1">
    <location>
        <begin position="21"/>
        <end position="153"/>
    </location>
</feature>
<accession>A0ABN8F439</accession>
<dbReference type="Proteomes" id="UP000837803">
    <property type="component" value="Unassembled WGS sequence"/>
</dbReference>
<organism evidence="2 3">
    <name type="scientific">Neolewinella maritima</name>
    <dbReference type="NCBI Taxonomy" id="1383882"/>
    <lineage>
        <taxon>Bacteria</taxon>
        <taxon>Pseudomonadati</taxon>
        <taxon>Bacteroidota</taxon>
        <taxon>Saprospiria</taxon>
        <taxon>Saprospirales</taxon>
        <taxon>Lewinellaceae</taxon>
        <taxon>Neolewinella</taxon>
    </lineage>
</organism>
<name>A0ABN8F439_9BACT</name>
<evidence type="ECO:0000313" key="2">
    <source>
        <dbReference type="EMBL" id="CAH1001718.1"/>
    </source>
</evidence>
<comment type="caution">
    <text evidence="2">The sequence shown here is derived from an EMBL/GenBank/DDBJ whole genome shotgun (WGS) entry which is preliminary data.</text>
</comment>
<gene>
    <name evidence="2" type="ORF">LEM8419_02624</name>
</gene>
<keyword evidence="3" id="KW-1185">Reference proteome</keyword>
<keyword evidence="1" id="KW-0732">Signal</keyword>
<dbReference type="EMBL" id="CAKLPZ010000003">
    <property type="protein sequence ID" value="CAH1001718.1"/>
    <property type="molecule type" value="Genomic_DNA"/>
</dbReference>
<sequence length="153" mass="17124">MRYFLISSLALLLACGTPTAVPTESFGARFEAQDVLPSTDLLTTYSEQQLADTVRTTLRATINEVCQAKGCWMTVAAGEAEEMMVKFRDYGFFVPMDISEREVILHGVAYYQVTSVEELRHYAEDAGQSEEDIARITTPKRELRFVADGVQLL</sequence>
<dbReference type="Pfam" id="PF16267">
    <property type="entry name" value="DUF4920"/>
    <property type="match status" value="1"/>
</dbReference>
<dbReference type="RefSeq" id="WP_238751567.1">
    <property type="nucleotide sequence ID" value="NZ_CAKLPZ010000003.1"/>
</dbReference>
<reference evidence="2" key="1">
    <citation type="submission" date="2021-12" db="EMBL/GenBank/DDBJ databases">
        <authorList>
            <person name="Rodrigo-Torres L."/>
            <person name="Arahal R. D."/>
            <person name="Lucena T."/>
        </authorList>
    </citation>
    <scope>NUCLEOTIDE SEQUENCE</scope>
    <source>
        <strain evidence="2">CECT 8419</strain>
    </source>
</reference>